<evidence type="ECO:0000313" key="2">
    <source>
        <dbReference type="Proteomes" id="UP000265903"/>
    </source>
</evidence>
<dbReference type="EMBL" id="QMDL01000001">
    <property type="protein sequence ID" value="RMJ06249.1"/>
    <property type="molecule type" value="Genomic_DNA"/>
</dbReference>
<dbReference type="InterPro" id="IPR007215">
    <property type="entry name" value="Sulphur_relay_TusB/DsrH"/>
</dbReference>
<name>A0A3M2RM19_9GAMM</name>
<dbReference type="GO" id="GO:0002143">
    <property type="term" value="P:tRNA wobble position uridine thiolation"/>
    <property type="evidence" value="ECO:0007669"/>
    <property type="project" value="InterPro"/>
</dbReference>
<protein>
    <submittedName>
        <fullName evidence="1">Protein TusB</fullName>
    </submittedName>
</protein>
<organism evidence="1 2">
    <name type="scientific">Marinobacter litoralis</name>
    <dbReference type="NCBI Taxonomy" id="187981"/>
    <lineage>
        <taxon>Bacteria</taxon>
        <taxon>Pseudomonadati</taxon>
        <taxon>Pseudomonadota</taxon>
        <taxon>Gammaproteobacteria</taxon>
        <taxon>Pseudomonadales</taxon>
        <taxon>Marinobacteraceae</taxon>
        <taxon>Marinobacter</taxon>
    </lineage>
</organism>
<comment type="caution">
    <text evidence="1">The sequence shown here is derived from an EMBL/GenBank/DDBJ whole genome shotgun (WGS) entry which is preliminary data.</text>
</comment>
<reference evidence="1 2" key="1">
    <citation type="submission" date="2018-08" db="EMBL/GenBank/DDBJ databases">
        <title>Whole Genome Sequence of the Moderate Halophilic Marine Bacterium Marinobacter litoralis Sw-45.</title>
        <authorList>
            <person name="Musa H."/>
        </authorList>
    </citation>
    <scope>NUCLEOTIDE SEQUENCE [LARGE SCALE GENOMIC DNA]</scope>
    <source>
        <strain evidence="1 2">Sw-45</strain>
    </source>
</reference>
<dbReference type="PANTHER" id="PTHR37526:SF1">
    <property type="entry name" value="PROTEIN TUSB"/>
    <property type="match status" value="1"/>
</dbReference>
<proteinExistence type="predicted"/>
<dbReference type="AlphaFoldDB" id="A0A3M2RM19"/>
<evidence type="ECO:0000313" key="1">
    <source>
        <dbReference type="EMBL" id="RMJ06249.1"/>
    </source>
</evidence>
<keyword evidence="2" id="KW-1185">Reference proteome</keyword>
<dbReference type="Proteomes" id="UP000265903">
    <property type="component" value="Unassembled WGS sequence"/>
</dbReference>
<gene>
    <name evidence="1" type="primary">tusB</name>
    <name evidence="1" type="ORF">DOQ08_00934</name>
</gene>
<accession>A0A3M2RM19</accession>
<sequence length="71" mass="7874">MQVLAQEDTLVLIENGVFAAAIAQPEFPCQVFALAADIKARALERSCGDIKTIDYDRLVQLTANHEKIISW</sequence>
<dbReference type="SUPFAM" id="SSF75169">
    <property type="entry name" value="DsrEFH-like"/>
    <property type="match status" value="1"/>
</dbReference>
<dbReference type="Gene3D" id="3.40.1260.10">
    <property type="entry name" value="DsrEFH-like"/>
    <property type="match status" value="1"/>
</dbReference>
<dbReference type="NCBIfam" id="TIGR03011">
    <property type="entry name" value="sulf_tusB_dsrH"/>
    <property type="match status" value="1"/>
</dbReference>
<dbReference type="GO" id="GO:1990228">
    <property type="term" value="C:sulfurtransferase complex"/>
    <property type="evidence" value="ECO:0007669"/>
    <property type="project" value="TreeGrafter"/>
</dbReference>
<dbReference type="PANTHER" id="PTHR37526">
    <property type="entry name" value="PROTEIN TUSB"/>
    <property type="match status" value="1"/>
</dbReference>
<dbReference type="Pfam" id="PF04077">
    <property type="entry name" value="DsrH"/>
    <property type="match status" value="1"/>
</dbReference>
<dbReference type="InterPro" id="IPR027396">
    <property type="entry name" value="DsrEFH-like"/>
</dbReference>